<dbReference type="InterPro" id="IPR039448">
    <property type="entry name" value="Beta_helix"/>
</dbReference>
<dbReference type="OrthoDB" id="4215965at2"/>
<feature type="region of interest" description="Disordered" evidence="1">
    <location>
        <begin position="655"/>
        <end position="675"/>
    </location>
</feature>
<reference evidence="5" key="1">
    <citation type="submission" date="2016-10" db="EMBL/GenBank/DDBJ databases">
        <authorList>
            <person name="Varghese N."/>
            <person name="Submissions S."/>
        </authorList>
    </citation>
    <scope>NUCLEOTIDE SEQUENCE [LARGE SCALE GENOMIC DNA]</scope>
    <source>
        <strain evidence="5">PL19</strain>
    </source>
</reference>
<dbReference type="EMBL" id="FOSG01000008">
    <property type="protein sequence ID" value="SFK72770.1"/>
    <property type="molecule type" value="Genomic_DNA"/>
</dbReference>
<dbReference type="AlphaFoldDB" id="A0A1I4BWG1"/>
<dbReference type="InterPro" id="IPR024535">
    <property type="entry name" value="RHGA/B-epi-like_pectate_lyase"/>
</dbReference>
<sequence>MPMYTFGGTAADVLTTSTGDVVPDYPVVVYRAGTSEQITALYELDGVTPIAELRSNPAGHDQPGAIREFRVDGVTAIDFSYTGSSGQPVRWYQAARELAQEAAAAAAGALSRSAGGTVTAPLTVTGTLTASGGAALSGGVTVDDLAADALTVGGEPVTPSRMIDVTGYGTAGDGVTDDAPAIQAALTAAWSAGGGWVIVPPGDYLLATLPLRIRRRTRLTLLPGARFIRGADATVMVNGDTEQDLGGYTGHGDLLIEGGVWEMQGTVPGLTASRMCISLAHAERVTIRDIEVRDVPGFHAIELNSTKTGRVLNCRFLGFVDPGGREFSEAVQLDLAKSASVYGAFGPYDHTVCDDILIEGCTFGPSGTAGTTSWPRGVGSHSATITCWHTNVRVIGNHFEDCAQYAMTAYSYKDCVFSGNTITGCGAGFRAQVPYTGNPEATKLPDGTQTNASQDCSGFTIVGNTFRDLTGFDDAIRLHGEDTGHILHTTITGNTIDGMAGSESAIRTEYADHYTATGNVIANLTGGSGVSQANPTGAVVAHNRLHAIGYNGISADAGDDIVIASNSITETGNNGVHVVGGSDVRVDGNEIRAVSSAAAGNYGIRISSSAASVMITGNRCRLRGSGNEAAYGLSITSTCTGIRRYGNDMLNSGTAGEISDGSTSPVLSPYDAGTP</sequence>
<dbReference type="Pfam" id="PF12708">
    <property type="entry name" value="Pect-lyase_RHGA_epim"/>
    <property type="match status" value="1"/>
</dbReference>
<feature type="domain" description="Rhamnogalacturonase A/B/Epimerase-like pectate lyase" evidence="2">
    <location>
        <begin position="163"/>
        <end position="208"/>
    </location>
</feature>
<evidence type="ECO:0000256" key="1">
    <source>
        <dbReference type="SAM" id="MobiDB-lite"/>
    </source>
</evidence>
<dbReference type="SUPFAM" id="SSF51126">
    <property type="entry name" value="Pectin lyase-like"/>
    <property type="match status" value="2"/>
</dbReference>
<evidence type="ECO:0000313" key="4">
    <source>
        <dbReference type="EMBL" id="SFK72770.1"/>
    </source>
</evidence>
<evidence type="ECO:0000259" key="2">
    <source>
        <dbReference type="Pfam" id="PF12708"/>
    </source>
</evidence>
<dbReference type="InterPro" id="IPR012334">
    <property type="entry name" value="Pectin_lyas_fold"/>
</dbReference>
<proteinExistence type="predicted"/>
<dbReference type="SMART" id="SM00710">
    <property type="entry name" value="PbH1"/>
    <property type="match status" value="9"/>
</dbReference>
<dbReference type="RefSeq" id="WP_093849889.1">
    <property type="nucleotide sequence ID" value="NZ_FOSG01000008.1"/>
</dbReference>
<dbReference type="Gene3D" id="2.160.20.10">
    <property type="entry name" value="Single-stranded right-handed beta-helix, Pectin lyase-like"/>
    <property type="match status" value="1"/>
</dbReference>
<evidence type="ECO:0000259" key="3">
    <source>
        <dbReference type="Pfam" id="PF13229"/>
    </source>
</evidence>
<gene>
    <name evidence="4" type="ORF">SAMN05192584_108156</name>
</gene>
<feature type="compositionally biased region" description="Polar residues" evidence="1">
    <location>
        <begin position="655"/>
        <end position="666"/>
    </location>
</feature>
<dbReference type="InterPro" id="IPR006626">
    <property type="entry name" value="PbH1"/>
</dbReference>
<feature type="domain" description="Right handed beta helix" evidence="3">
    <location>
        <begin position="483"/>
        <end position="647"/>
    </location>
</feature>
<dbReference type="InterPro" id="IPR011050">
    <property type="entry name" value="Pectin_lyase_fold/virulence"/>
</dbReference>
<keyword evidence="5" id="KW-1185">Reference proteome</keyword>
<dbReference type="Pfam" id="PF13229">
    <property type="entry name" value="Beta_helix"/>
    <property type="match status" value="1"/>
</dbReference>
<evidence type="ECO:0000313" key="5">
    <source>
        <dbReference type="Proteomes" id="UP000198928"/>
    </source>
</evidence>
<organism evidence="4 5">
    <name type="scientific">Streptomyces pini</name>
    <dbReference type="NCBI Taxonomy" id="1520580"/>
    <lineage>
        <taxon>Bacteria</taxon>
        <taxon>Bacillati</taxon>
        <taxon>Actinomycetota</taxon>
        <taxon>Actinomycetes</taxon>
        <taxon>Kitasatosporales</taxon>
        <taxon>Streptomycetaceae</taxon>
        <taxon>Streptomyces</taxon>
    </lineage>
</organism>
<accession>A0A1I4BWG1</accession>
<name>A0A1I4BWG1_9ACTN</name>
<protein>
    <submittedName>
        <fullName evidence="4">Right handed beta helix region</fullName>
    </submittedName>
</protein>
<dbReference type="Proteomes" id="UP000198928">
    <property type="component" value="Unassembled WGS sequence"/>
</dbReference>